<evidence type="ECO:0000313" key="12">
    <source>
        <dbReference type="Proteomes" id="UP000198814"/>
    </source>
</evidence>
<keyword evidence="11" id="KW-0449">Lipoprotein</keyword>
<evidence type="ECO:0000256" key="9">
    <source>
        <dbReference type="HAMAP-Rule" id="MF_01148"/>
    </source>
</evidence>
<sequence>MVSGNFRRLTIFPIFIANWTRLKNPLLQLIIVFLLGMLTVLGFAPFYLFPVPVITVAVLLGLCHKSQSPLKNAALGFGFGMGLFSAGVTWIYVSLHDFGAMPMPIAVVALIVLCAYLSLFPALGFWLLTRSRLTSPFLWASLAAALWVLSEWLRGTLFTGFPWLALGYSQAPLSPLAGFAPVFGVYGISFLLIFSAALLFFWLDQGIKKWRYALPLLLIWCGGYGLQLIDWVKPEGEPVSVSLLQGNIPQDMKWREDHLESTMQTYAKLIVESDSRLIVTPEISIPLFSDTVPPRYLSYLAEHARNNNGDVLIGLAERTGREGNEYYNTMFSFGTAPEQSYRKHHLVPFGEYIPFKPLFGWVIQVLQIPLSDFSRGGLDQQPMNLAGQRVAINICYEDVFGEEIIYQLPQATMLVNVSNDAWFGRSIGPQQHLQISQMRALETGRYMLRATNTGVTAIIDERGRVLQTIEIFTTAALHGLAQGFTGATPYVRMGNYPVLGLAGLLLCIGLLSAFRAAWKTR</sequence>
<dbReference type="Proteomes" id="UP000198814">
    <property type="component" value="Unassembled WGS sequence"/>
</dbReference>
<evidence type="ECO:0000259" key="10">
    <source>
        <dbReference type="PROSITE" id="PS50263"/>
    </source>
</evidence>
<evidence type="ECO:0000256" key="2">
    <source>
        <dbReference type="ARBA" id="ARBA00010065"/>
    </source>
</evidence>
<comment type="similarity">
    <text evidence="2 9">Belongs to the CN hydrolase family. Apolipoprotein N-acyltransferase subfamily.</text>
</comment>
<name>A0A1H8J6J2_9PROT</name>
<dbReference type="InterPro" id="IPR003010">
    <property type="entry name" value="C-N_Hydrolase"/>
</dbReference>
<dbReference type="EMBL" id="FODO01000001">
    <property type="protein sequence ID" value="SEN76414.1"/>
    <property type="molecule type" value="Genomic_DNA"/>
</dbReference>
<evidence type="ECO:0000256" key="1">
    <source>
        <dbReference type="ARBA" id="ARBA00004651"/>
    </source>
</evidence>
<evidence type="ECO:0000256" key="6">
    <source>
        <dbReference type="ARBA" id="ARBA00022989"/>
    </source>
</evidence>
<dbReference type="CDD" id="cd07571">
    <property type="entry name" value="ALP_N-acyl_transferase"/>
    <property type="match status" value="1"/>
</dbReference>
<evidence type="ECO:0000256" key="5">
    <source>
        <dbReference type="ARBA" id="ARBA00022692"/>
    </source>
</evidence>
<proteinExistence type="inferred from homology"/>
<feature type="transmembrane region" description="Helical" evidence="9">
    <location>
        <begin position="29"/>
        <end position="62"/>
    </location>
</feature>
<feature type="transmembrane region" description="Helical" evidence="9">
    <location>
        <begin position="183"/>
        <end position="203"/>
    </location>
</feature>
<comment type="subcellular location">
    <subcellularLocation>
        <location evidence="1 9">Cell membrane</location>
        <topology evidence="1 9">Multi-pass membrane protein</topology>
    </subcellularLocation>
</comment>
<evidence type="ECO:0000256" key="7">
    <source>
        <dbReference type="ARBA" id="ARBA00023136"/>
    </source>
</evidence>
<dbReference type="InterPro" id="IPR004563">
    <property type="entry name" value="Apolipo_AcylTrfase"/>
</dbReference>
<keyword evidence="6 9" id="KW-1133">Transmembrane helix</keyword>
<feature type="transmembrane region" description="Helical" evidence="9">
    <location>
        <begin position="210"/>
        <end position="229"/>
    </location>
</feature>
<protein>
    <recommendedName>
        <fullName evidence="9">Apolipoprotein N-acyltransferase</fullName>
        <shortName evidence="9">ALP N-acyltransferase</shortName>
        <ecNumber evidence="9">2.3.1.269</ecNumber>
    </recommendedName>
</protein>
<feature type="transmembrane region" description="Helical" evidence="9">
    <location>
        <begin position="137"/>
        <end position="163"/>
    </location>
</feature>
<dbReference type="NCBIfam" id="TIGR00546">
    <property type="entry name" value="lnt"/>
    <property type="match status" value="1"/>
</dbReference>
<dbReference type="Pfam" id="PF00795">
    <property type="entry name" value="CN_hydrolase"/>
    <property type="match status" value="1"/>
</dbReference>
<comment type="pathway">
    <text evidence="9">Protein modification; lipoprotein biosynthesis (N-acyl transfer).</text>
</comment>
<dbReference type="Pfam" id="PF20154">
    <property type="entry name" value="LNT_N"/>
    <property type="match status" value="1"/>
</dbReference>
<dbReference type="PANTHER" id="PTHR38686">
    <property type="entry name" value="APOLIPOPROTEIN N-ACYLTRANSFERASE"/>
    <property type="match status" value="1"/>
</dbReference>
<dbReference type="AlphaFoldDB" id="A0A1H8J6J2"/>
<evidence type="ECO:0000256" key="4">
    <source>
        <dbReference type="ARBA" id="ARBA00022679"/>
    </source>
</evidence>
<dbReference type="OrthoDB" id="9804277at2"/>
<dbReference type="EC" id="2.3.1.269" evidence="9"/>
<comment type="catalytic activity">
    <reaction evidence="9">
        <text>N-terminal S-1,2-diacyl-sn-glyceryl-L-cysteinyl-[lipoprotein] + a glycerophospholipid = N-acyl-S-1,2-diacyl-sn-glyceryl-L-cysteinyl-[lipoprotein] + a 2-acyl-sn-glycero-3-phospholipid + H(+)</text>
        <dbReference type="Rhea" id="RHEA:48228"/>
        <dbReference type="Rhea" id="RHEA-COMP:14681"/>
        <dbReference type="Rhea" id="RHEA-COMP:14684"/>
        <dbReference type="ChEBI" id="CHEBI:15378"/>
        <dbReference type="ChEBI" id="CHEBI:136912"/>
        <dbReference type="ChEBI" id="CHEBI:140656"/>
        <dbReference type="ChEBI" id="CHEBI:140657"/>
        <dbReference type="ChEBI" id="CHEBI:140660"/>
        <dbReference type="EC" id="2.3.1.269"/>
    </reaction>
</comment>
<dbReference type="GO" id="GO:0042158">
    <property type="term" value="P:lipoprotein biosynthetic process"/>
    <property type="evidence" value="ECO:0007669"/>
    <property type="project" value="UniProtKB-UniRule"/>
</dbReference>
<evidence type="ECO:0000256" key="8">
    <source>
        <dbReference type="ARBA" id="ARBA00023315"/>
    </source>
</evidence>
<dbReference type="InterPro" id="IPR045378">
    <property type="entry name" value="LNT_N"/>
</dbReference>
<keyword evidence="5 9" id="KW-0812">Transmembrane</keyword>
<keyword evidence="8 9" id="KW-0012">Acyltransferase</keyword>
<evidence type="ECO:0000313" key="11">
    <source>
        <dbReference type="EMBL" id="SEN76414.1"/>
    </source>
</evidence>
<keyword evidence="7 9" id="KW-0472">Membrane</keyword>
<dbReference type="PANTHER" id="PTHR38686:SF1">
    <property type="entry name" value="APOLIPOPROTEIN N-ACYLTRANSFERASE"/>
    <property type="match status" value="1"/>
</dbReference>
<keyword evidence="3 9" id="KW-1003">Cell membrane</keyword>
<reference evidence="12" key="1">
    <citation type="submission" date="2016-10" db="EMBL/GenBank/DDBJ databases">
        <authorList>
            <person name="Varghese N."/>
            <person name="Submissions S."/>
        </authorList>
    </citation>
    <scope>NUCLEOTIDE SEQUENCE [LARGE SCALE GENOMIC DNA]</scope>
    <source>
        <strain evidence="12">Nm76</strain>
    </source>
</reference>
<keyword evidence="4 9" id="KW-0808">Transferase</keyword>
<dbReference type="HAMAP" id="MF_01148">
    <property type="entry name" value="Lnt"/>
    <property type="match status" value="1"/>
</dbReference>
<feature type="transmembrane region" description="Helical" evidence="9">
    <location>
        <begin position="74"/>
        <end position="93"/>
    </location>
</feature>
<dbReference type="GO" id="GO:0005886">
    <property type="term" value="C:plasma membrane"/>
    <property type="evidence" value="ECO:0007669"/>
    <property type="project" value="UniProtKB-SubCell"/>
</dbReference>
<dbReference type="Gene3D" id="3.60.110.10">
    <property type="entry name" value="Carbon-nitrogen hydrolase"/>
    <property type="match status" value="1"/>
</dbReference>
<evidence type="ECO:0000256" key="3">
    <source>
        <dbReference type="ARBA" id="ARBA00022475"/>
    </source>
</evidence>
<dbReference type="STRING" id="42354.SAMN05216333_101116"/>
<dbReference type="InterPro" id="IPR036526">
    <property type="entry name" value="C-N_Hydrolase_sf"/>
</dbReference>
<organism evidence="11 12">
    <name type="scientific">Nitrosomonas oligotropha</name>
    <dbReference type="NCBI Taxonomy" id="42354"/>
    <lineage>
        <taxon>Bacteria</taxon>
        <taxon>Pseudomonadati</taxon>
        <taxon>Pseudomonadota</taxon>
        <taxon>Betaproteobacteria</taxon>
        <taxon>Nitrosomonadales</taxon>
        <taxon>Nitrosomonadaceae</taxon>
        <taxon>Nitrosomonas</taxon>
    </lineage>
</organism>
<dbReference type="UniPathway" id="UPA00666"/>
<dbReference type="SUPFAM" id="SSF56317">
    <property type="entry name" value="Carbon-nitrogen hydrolase"/>
    <property type="match status" value="1"/>
</dbReference>
<comment type="function">
    <text evidence="9">Catalyzes the phospholipid dependent N-acylation of the N-terminal cysteine of apolipoprotein, the last step in lipoprotein maturation.</text>
</comment>
<feature type="domain" description="CN hydrolase" evidence="10">
    <location>
        <begin position="244"/>
        <end position="491"/>
    </location>
</feature>
<accession>A0A1H8J6J2</accession>
<dbReference type="PROSITE" id="PS50263">
    <property type="entry name" value="CN_HYDROLASE"/>
    <property type="match status" value="1"/>
</dbReference>
<feature type="transmembrane region" description="Helical" evidence="9">
    <location>
        <begin position="105"/>
        <end position="128"/>
    </location>
</feature>
<feature type="transmembrane region" description="Helical" evidence="9">
    <location>
        <begin position="498"/>
        <end position="518"/>
    </location>
</feature>
<keyword evidence="12" id="KW-1185">Reference proteome</keyword>
<gene>
    <name evidence="9" type="primary">lnt</name>
    <name evidence="11" type="ORF">SAMN05216333_101116</name>
</gene>
<dbReference type="GO" id="GO:0016410">
    <property type="term" value="F:N-acyltransferase activity"/>
    <property type="evidence" value="ECO:0007669"/>
    <property type="project" value="UniProtKB-UniRule"/>
</dbReference>